<dbReference type="GO" id="GO:0006633">
    <property type="term" value="P:fatty acid biosynthetic process"/>
    <property type="evidence" value="ECO:0007669"/>
    <property type="project" value="TreeGrafter"/>
</dbReference>
<dbReference type="InterPro" id="IPR014043">
    <property type="entry name" value="Acyl_transferase_dom"/>
</dbReference>
<dbReference type="SUPFAM" id="SSF52151">
    <property type="entry name" value="FabD/lysophospholipase-like"/>
    <property type="match status" value="1"/>
</dbReference>
<evidence type="ECO:0000259" key="5">
    <source>
        <dbReference type="SMART" id="SM00827"/>
    </source>
</evidence>
<gene>
    <name evidence="6" type="primary">baeC</name>
    <name evidence="6" type="ORF">ENSA7_12210</name>
</gene>
<dbReference type="Proteomes" id="UP000238823">
    <property type="component" value="Unassembled WGS sequence"/>
</dbReference>
<reference evidence="6 7" key="1">
    <citation type="submission" date="2018-03" db="EMBL/GenBank/DDBJ databases">
        <title>Draft Genome Sequences of the Obligatory Marine Myxobacteria Enhygromyxa salina SWB007.</title>
        <authorList>
            <person name="Poehlein A."/>
            <person name="Moghaddam J.A."/>
            <person name="Harms H."/>
            <person name="Alanjari M."/>
            <person name="Koenig G.M."/>
            <person name="Daniel R."/>
            <person name="Schaeberle T.F."/>
        </authorList>
    </citation>
    <scope>NUCLEOTIDE SEQUENCE [LARGE SCALE GENOMIC DNA]</scope>
    <source>
        <strain evidence="6 7">SWB007</strain>
    </source>
</reference>
<protein>
    <recommendedName>
        <fullName evidence="1">[acyl-carrier-protein] S-malonyltransferase</fullName>
        <ecNumber evidence="1">2.3.1.39</ecNumber>
    </recommendedName>
</protein>
<dbReference type="GO" id="GO:0005829">
    <property type="term" value="C:cytosol"/>
    <property type="evidence" value="ECO:0007669"/>
    <property type="project" value="TreeGrafter"/>
</dbReference>
<keyword evidence="3 6" id="KW-0012">Acyltransferase</keyword>
<dbReference type="InterPro" id="IPR016035">
    <property type="entry name" value="Acyl_Trfase/lysoPLipase"/>
</dbReference>
<comment type="catalytic activity">
    <reaction evidence="4">
        <text>holo-[ACP] + malonyl-CoA = malonyl-[ACP] + CoA</text>
        <dbReference type="Rhea" id="RHEA:41792"/>
        <dbReference type="Rhea" id="RHEA-COMP:9623"/>
        <dbReference type="Rhea" id="RHEA-COMP:9685"/>
        <dbReference type="ChEBI" id="CHEBI:57287"/>
        <dbReference type="ChEBI" id="CHEBI:57384"/>
        <dbReference type="ChEBI" id="CHEBI:64479"/>
        <dbReference type="ChEBI" id="CHEBI:78449"/>
        <dbReference type="EC" id="2.3.1.39"/>
    </reaction>
</comment>
<sequence>MLFPGHASEAQGMGLELAAVDPRAAALLQLAGEQGGFSAAKVLRRGGEALADTRVLQPLMTAVALGVSQALARVGVRPRWALGHSLGELAAFSALGGVDPARAIALAARRGQLMGALAVGQDGAMLALPKLSAAALESALALGRAHGVVDVALHNAPQHWVLSGDRAALLEIGDRVGGSLVATSGAWHCAHMRGACAGYRAALQAHGEFGSTPGLILNHDGAALGERGRGELIDALVGQLDGAVQFAAGMATLAGLGVRELILAGPAKLLRLLVRENFGVRDTHELPLRLHVAERPADIEAIGRLIGTARAEAS</sequence>
<comment type="caution">
    <text evidence="6">The sequence shown here is derived from an EMBL/GenBank/DDBJ whole genome shotgun (WGS) entry which is preliminary data.</text>
</comment>
<evidence type="ECO:0000256" key="4">
    <source>
        <dbReference type="ARBA" id="ARBA00048462"/>
    </source>
</evidence>
<proteinExistence type="predicted"/>
<dbReference type="InterPro" id="IPR050858">
    <property type="entry name" value="Mal-CoA-ACP_Trans/PKS_FabD"/>
</dbReference>
<dbReference type="EMBL" id="PVNL01000030">
    <property type="protein sequence ID" value="PRQ09231.1"/>
    <property type="molecule type" value="Genomic_DNA"/>
</dbReference>
<evidence type="ECO:0000256" key="3">
    <source>
        <dbReference type="ARBA" id="ARBA00023315"/>
    </source>
</evidence>
<dbReference type="PANTHER" id="PTHR42681:SF1">
    <property type="entry name" value="MALONYL-COA-ACYL CARRIER PROTEIN TRANSACYLASE, MITOCHONDRIAL"/>
    <property type="match status" value="1"/>
</dbReference>
<dbReference type="PANTHER" id="PTHR42681">
    <property type="entry name" value="MALONYL-COA-ACYL CARRIER PROTEIN TRANSACYLASE, MITOCHONDRIAL"/>
    <property type="match status" value="1"/>
</dbReference>
<dbReference type="OrthoDB" id="9808564at2"/>
<evidence type="ECO:0000256" key="2">
    <source>
        <dbReference type="ARBA" id="ARBA00022679"/>
    </source>
</evidence>
<dbReference type="Gene3D" id="3.30.70.250">
    <property type="entry name" value="Malonyl-CoA ACP transacylase, ACP-binding"/>
    <property type="match status" value="1"/>
</dbReference>
<dbReference type="InterPro" id="IPR016036">
    <property type="entry name" value="Malonyl_transacylase_ACP-bd"/>
</dbReference>
<organism evidence="6 7">
    <name type="scientific">Enhygromyxa salina</name>
    <dbReference type="NCBI Taxonomy" id="215803"/>
    <lineage>
        <taxon>Bacteria</taxon>
        <taxon>Pseudomonadati</taxon>
        <taxon>Myxococcota</taxon>
        <taxon>Polyangia</taxon>
        <taxon>Nannocystales</taxon>
        <taxon>Nannocystaceae</taxon>
        <taxon>Enhygromyxa</taxon>
    </lineage>
</organism>
<evidence type="ECO:0000256" key="1">
    <source>
        <dbReference type="ARBA" id="ARBA00013258"/>
    </source>
</evidence>
<dbReference type="Gene3D" id="3.40.366.10">
    <property type="entry name" value="Malonyl-Coenzyme A Acyl Carrier Protein, domain 2"/>
    <property type="match status" value="1"/>
</dbReference>
<evidence type="ECO:0000313" key="7">
    <source>
        <dbReference type="Proteomes" id="UP000238823"/>
    </source>
</evidence>
<accession>A0A2S9YVU1</accession>
<dbReference type="InterPro" id="IPR001227">
    <property type="entry name" value="Ac_transferase_dom_sf"/>
</dbReference>
<dbReference type="Pfam" id="PF00698">
    <property type="entry name" value="Acyl_transf_1"/>
    <property type="match status" value="1"/>
</dbReference>
<keyword evidence="2 6" id="KW-0808">Transferase</keyword>
<dbReference type="RefSeq" id="WP_146157391.1">
    <property type="nucleotide sequence ID" value="NZ_PVNL01000030.1"/>
</dbReference>
<feature type="domain" description="Malonyl-CoA:ACP transacylase (MAT)" evidence="5">
    <location>
        <begin position="2"/>
        <end position="298"/>
    </location>
</feature>
<dbReference type="GO" id="GO:0004314">
    <property type="term" value="F:[acyl-carrier-protein] S-malonyltransferase activity"/>
    <property type="evidence" value="ECO:0007669"/>
    <property type="project" value="UniProtKB-EC"/>
</dbReference>
<name>A0A2S9YVU1_9BACT</name>
<evidence type="ECO:0000313" key="6">
    <source>
        <dbReference type="EMBL" id="PRQ09231.1"/>
    </source>
</evidence>
<dbReference type="SUPFAM" id="SSF55048">
    <property type="entry name" value="Probable ACP-binding domain of malonyl-CoA ACP transacylase"/>
    <property type="match status" value="1"/>
</dbReference>
<dbReference type="SMART" id="SM00827">
    <property type="entry name" value="PKS_AT"/>
    <property type="match status" value="1"/>
</dbReference>
<dbReference type="EC" id="2.3.1.39" evidence="1"/>
<dbReference type="AlphaFoldDB" id="A0A2S9YVU1"/>